<proteinExistence type="predicted"/>
<keyword evidence="2" id="KW-0472">Membrane</keyword>
<protein>
    <submittedName>
        <fullName evidence="3">Uncharacterized protein</fullName>
    </submittedName>
</protein>
<name>A0A9W9GCA4_9EURO</name>
<gene>
    <name evidence="3" type="ORF">N7456_000520</name>
</gene>
<dbReference type="AlphaFoldDB" id="A0A9W9GCA4"/>
<reference evidence="3" key="2">
    <citation type="journal article" date="2023" name="IMA Fungus">
        <title>Comparative genomic study of the Penicillium genus elucidates a diverse pangenome and 15 lateral gene transfer events.</title>
        <authorList>
            <person name="Petersen C."/>
            <person name="Sorensen T."/>
            <person name="Nielsen M.R."/>
            <person name="Sondergaard T.E."/>
            <person name="Sorensen J.L."/>
            <person name="Fitzpatrick D.A."/>
            <person name="Frisvad J.C."/>
            <person name="Nielsen K.L."/>
        </authorList>
    </citation>
    <scope>NUCLEOTIDE SEQUENCE</scope>
    <source>
        <strain evidence="3">IBT 30069</strain>
    </source>
</reference>
<dbReference type="OrthoDB" id="5429716at2759"/>
<sequence length="290" mass="30002">MTTTAETISNFGPLTTTFTPSPGCFTEKWMYYTSDKADLVWGSACGFLNSSIPLIQPATTCWPDGYNKAVEYLGVHSSANINGVFSPGNVCPSGWTVAYNSTYGQGVGTYNVGANTVTMQTGDILTACCPSNYALAETNCAIEVDNLGEHPSIGFASNGDCITSTIKSFNGTIGSSSNMVATLEATPIFLLENTLVSSSGGSAESTSGSSTDNGKSTGLSTGAKIAIGICIPAGVIILAAVLFIFWHRRNKSKSAESSESTAADPVHELPSSGVRAGELGGNDPQYGMSE</sequence>
<keyword evidence="4" id="KW-1185">Reference proteome</keyword>
<feature type="region of interest" description="Disordered" evidence="1">
    <location>
        <begin position="254"/>
        <end position="290"/>
    </location>
</feature>
<evidence type="ECO:0000256" key="2">
    <source>
        <dbReference type="SAM" id="Phobius"/>
    </source>
</evidence>
<organism evidence="3 4">
    <name type="scientific">Penicillium angulare</name>
    <dbReference type="NCBI Taxonomy" id="116970"/>
    <lineage>
        <taxon>Eukaryota</taxon>
        <taxon>Fungi</taxon>
        <taxon>Dikarya</taxon>
        <taxon>Ascomycota</taxon>
        <taxon>Pezizomycotina</taxon>
        <taxon>Eurotiomycetes</taxon>
        <taxon>Eurotiomycetidae</taxon>
        <taxon>Eurotiales</taxon>
        <taxon>Aspergillaceae</taxon>
        <taxon>Penicillium</taxon>
    </lineage>
</organism>
<evidence type="ECO:0000256" key="1">
    <source>
        <dbReference type="SAM" id="MobiDB-lite"/>
    </source>
</evidence>
<evidence type="ECO:0000313" key="3">
    <source>
        <dbReference type="EMBL" id="KAJ5116172.1"/>
    </source>
</evidence>
<accession>A0A9W9GCA4</accession>
<dbReference type="Proteomes" id="UP001149165">
    <property type="component" value="Unassembled WGS sequence"/>
</dbReference>
<dbReference type="EMBL" id="JAPQKH010000001">
    <property type="protein sequence ID" value="KAJ5116172.1"/>
    <property type="molecule type" value="Genomic_DNA"/>
</dbReference>
<evidence type="ECO:0000313" key="4">
    <source>
        <dbReference type="Proteomes" id="UP001149165"/>
    </source>
</evidence>
<keyword evidence="2" id="KW-1133">Transmembrane helix</keyword>
<comment type="caution">
    <text evidence="3">The sequence shown here is derived from an EMBL/GenBank/DDBJ whole genome shotgun (WGS) entry which is preliminary data.</text>
</comment>
<reference evidence="3" key="1">
    <citation type="submission" date="2022-11" db="EMBL/GenBank/DDBJ databases">
        <authorList>
            <person name="Petersen C."/>
        </authorList>
    </citation>
    <scope>NUCLEOTIDE SEQUENCE</scope>
    <source>
        <strain evidence="3">IBT 30069</strain>
    </source>
</reference>
<keyword evidence="2" id="KW-0812">Transmembrane</keyword>
<feature type="transmembrane region" description="Helical" evidence="2">
    <location>
        <begin position="225"/>
        <end position="246"/>
    </location>
</feature>